<dbReference type="InterPro" id="IPR019277">
    <property type="entry name" value="DUF2304"/>
</dbReference>
<dbReference type="Proteomes" id="UP000290527">
    <property type="component" value="Unassembled WGS sequence"/>
</dbReference>
<accession>A0A401HR91</accession>
<proteinExistence type="predicted"/>
<evidence type="ECO:0008006" key="4">
    <source>
        <dbReference type="Google" id="ProtNLM"/>
    </source>
</evidence>
<keyword evidence="1" id="KW-1133">Transmembrane helix</keyword>
<dbReference type="Pfam" id="PF10066">
    <property type="entry name" value="DUF2304"/>
    <property type="match status" value="1"/>
</dbReference>
<comment type="caution">
    <text evidence="2">The sequence shown here is derived from an EMBL/GenBank/DDBJ whole genome shotgun (WGS) entry which is preliminary data.</text>
</comment>
<keyword evidence="1" id="KW-0472">Membrane</keyword>
<evidence type="ECO:0000313" key="3">
    <source>
        <dbReference type="Proteomes" id="UP000290527"/>
    </source>
</evidence>
<evidence type="ECO:0000256" key="1">
    <source>
        <dbReference type="SAM" id="Phobius"/>
    </source>
</evidence>
<dbReference type="EMBL" id="BFAX01000004">
    <property type="protein sequence ID" value="GBF36710.1"/>
    <property type="molecule type" value="Genomic_DNA"/>
</dbReference>
<protein>
    <recommendedName>
        <fullName evidence="4">DUF2304 domain-containing protein</fullName>
    </recommendedName>
</protein>
<dbReference type="AlphaFoldDB" id="A0A401HR91"/>
<keyword evidence="3" id="KW-1185">Reference proteome</keyword>
<feature type="transmembrane region" description="Helical" evidence="1">
    <location>
        <begin position="33"/>
        <end position="57"/>
    </location>
</feature>
<name>A0A401HR91_9EURY</name>
<feature type="transmembrane region" description="Helical" evidence="1">
    <location>
        <begin position="69"/>
        <end position="86"/>
    </location>
</feature>
<evidence type="ECO:0000313" key="2">
    <source>
        <dbReference type="EMBL" id="GBF36710.1"/>
    </source>
</evidence>
<organism evidence="2 3">
    <name type="scientific">Methanofervidicoccus abyssi</name>
    <dbReference type="NCBI Taxonomy" id="2082189"/>
    <lineage>
        <taxon>Archaea</taxon>
        <taxon>Methanobacteriati</taxon>
        <taxon>Methanobacteriota</taxon>
        <taxon>Methanomada group</taxon>
        <taxon>Methanococci</taxon>
        <taxon>Methanococcales</taxon>
        <taxon>Methanofervidicoccus</taxon>
    </lineage>
</organism>
<dbReference type="OrthoDB" id="78194at2157"/>
<gene>
    <name evidence="2" type="ORF">MHHB_P0940</name>
</gene>
<sequence>MQLIQILALVFAIFAMFKIILKAKNSEINIEPAIFWIFVWMLVVLIAVFPQTMSYLATFTGVKRGVDSIIYLAIMTLFYLQYRLYIKMENIEREITLIVREIAILEKEKKEKEK</sequence>
<dbReference type="RefSeq" id="WP_131007549.1">
    <property type="nucleotide sequence ID" value="NZ_BFAX01000004.1"/>
</dbReference>
<keyword evidence="1" id="KW-0812">Transmembrane</keyword>
<reference evidence="2 3" key="1">
    <citation type="journal article" date="2019" name="Int. J. Syst. Evol. Microbiol.">
        <title>Methanofervidicoccus abyssi gen. nov., sp. nov., a hydrogenotrophic methanogen, isolated from a hydrothermal vent chimney in the Mid-Cayman Spreading Center, the Caribbean Sea.</title>
        <authorList>
            <person name="Sakai S."/>
            <person name="Takaki Y."/>
            <person name="Miyazaki M."/>
            <person name="Ogawara M."/>
            <person name="Yanagawa K."/>
            <person name="Miyazaki J."/>
            <person name="Takai K."/>
        </authorList>
    </citation>
    <scope>NUCLEOTIDE SEQUENCE [LARGE SCALE GENOMIC DNA]</scope>
    <source>
        <strain evidence="2 3">HHB</strain>
    </source>
</reference>
<feature type="transmembrane region" description="Helical" evidence="1">
    <location>
        <begin position="6"/>
        <end position="21"/>
    </location>
</feature>